<feature type="region of interest" description="Disordered" evidence="3">
    <location>
        <begin position="151"/>
        <end position="190"/>
    </location>
</feature>
<dbReference type="Proteomes" id="UP000315496">
    <property type="component" value="Chromosome 1"/>
</dbReference>
<dbReference type="GO" id="GO:0005524">
    <property type="term" value="F:ATP binding"/>
    <property type="evidence" value="ECO:0007669"/>
    <property type="project" value="UniProtKB-KW"/>
</dbReference>
<sequence length="473" mass="52917">MPRYVYTDAKQLSSGAFSSVFCGVQRTEAGEPVRMVALKRMNRIGENDRKILTNDPQRERLILASLTHENVVEVLDFFEERPYGHSRKPSRMIADSDSDEFTYSEAPGGEEDEDEDDPARHDKLQQLLGVTPVATEARPALDIKASSNELISPVSDSSYESTSDKEAEAHIPPRGTASTLPDGPEGELDVDNLSLSRYSEGASARPTSRSSAATSRVVSRGMRIYYLVMPYLPYSLHDILYPSHVRVHLPPQLPLPIIKNICLQMARAVHYVHERGVIHRDLKLPNFLLGSNGTVKLCDFGQACHIDEAKHPNTGTRNYRALELCLGRTDYGFAVDIYSLGLLYFELVCLEPLFNCTNDIELVQQCNTILGPITGFEAVYTAPDFDKLIFQTDHEFQSGLKHILGQHVSPYEHGFIDLLCRMLHPDMHQRATAAEVLTHPWFSSGICSTELLIKYANTLDTPQLPKKILSICD</sequence>
<keyword evidence="6" id="KW-1185">Reference proteome</keyword>
<dbReference type="PANTHER" id="PTHR24055">
    <property type="entry name" value="MITOGEN-ACTIVATED PROTEIN KINASE"/>
    <property type="match status" value="1"/>
</dbReference>
<reference evidence="5 6" key="1">
    <citation type="submission" date="2019-05" db="EMBL/GenBank/DDBJ databases">
        <title>The compact genome of Giardia muris reveals important steps in the evolution of intestinal protozoan parasites.</title>
        <authorList>
            <person name="Xu F."/>
            <person name="Jimenez-Gonzalez A."/>
            <person name="Einarsson E."/>
            <person name="Astvaldsson A."/>
            <person name="Peirasmaki D."/>
            <person name="Eckmann L."/>
            <person name="Andersson J.O."/>
            <person name="Svard S.G."/>
            <person name="Jerlstrom-Hultqvist J."/>
        </authorList>
    </citation>
    <scope>NUCLEOTIDE SEQUENCE [LARGE SCALE GENOMIC DNA]</scope>
    <source>
        <strain evidence="5 6">Roberts-Thomson</strain>
    </source>
</reference>
<dbReference type="PROSITE" id="PS50011">
    <property type="entry name" value="PROTEIN_KINASE_DOM"/>
    <property type="match status" value="1"/>
</dbReference>
<dbReference type="SUPFAM" id="SSF56112">
    <property type="entry name" value="Protein kinase-like (PK-like)"/>
    <property type="match status" value="1"/>
</dbReference>
<dbReference type="PROSITE" id="PS00108">
    <property type="entry name" value="PROTEIN_KINASE_ST"/>
    <property type="match status" value="1"/>
</dbReference>
<dbReference type="Gene3D" id="3.30.200.20">
    <property type="entry name" value="Phosphorylase Kinase, domain 1"/>
    <property type="match status" value="1"/>
</dbReference>
<organism evidence="5 6">
    <name type="scientific">Giardia muris</name>
    <dbReference type="NCBI Taxonomy" id="5742"/>
    <lineage>
        <taxon>Eukaryota</taxon>
        <taxon>Metamonada</taxon>
        <taxon>Diplomonadida</taxon>
        <taxon>Hexamitidae</taxon>
        <taxon>Giardiinae</taxon>
        <taxon>Giardia</taxon>
    </lineage>
</organism>
<evidence type="ECO:0000313" key="6">
    <source>
        <dbReference type="Proteomes" id="UP000315496"/>
    </source>
</evidence>
<evidence type="ECO:0000256" key="1">
    <source>
        <dbReference type="ARBA" id="ARBA00022741"/>
    </source>
</evidence>
<evidence type="ECO:0000256" key="3">
    <source>
        <dbReference type="SAM" id="MobiDB-lite"/>
    </source>
</evidence>
<dbReference type="InterPro" id="IPR050117">
    <property type="entry name" value="MAPK"/>
</dbReference>
<feature type="domain" description="Protein kinase" evidence="4">
    <location>
        <begin position="6"/>
        <end position="442"/>
    </location>
</feature>
<evidence type="ECO:0000313" key="5">
    <source>
        <dbReference type="EMBL" id="TNJ30237.1"/>
    </source>
</evidence>
<dbReference type="EMBL" id="VDLU01000001">
    <property type="protein sequence ID" value="TNJ30237.1"/>
    <property type="molecule type" value="Genomic_DNA"/>
</dbReference>
<gene>
    <name evidence="5" type="ORF">GMRT_14224</name>
</gene>
<dbReference type="SMART" id="SM00220">
    <property type="entry name" value="S_TKc"/>
    <property type="match status" value="1"/>
</dbReference>
<dbReference type="VEuPathDB" id="GiardiaDB:GMRT_14224"/>
<evidence type="ECO:0000256" key="2">
    <source>
        <dbReference type="ARBA" id="ARBA00022840"/>
    </source>
</evidence>
<feature type="region of interest" description="Disordered" evidence="3">
    <location>
        <begin position="83"/>
        <end position="119"/>
    </location>
</feature>
<dbReference type="Gene3D" id="1.10.510.10">
    <property type="entry name" value="Transferase(Phosphotransferase) domain 1"/>
    <property type="match status" value="1"/>
</dbReference>
<dbReference type="OrthoDB" id="1022360at2759"/>
<name>A0A4Z1TAJ0_GIAMU</name>
<protein>
    <submittedName>
        <fullName evidence="5">Kinase, CMGC CDK</fullName>
    </submittedName>
</protein>
<evidence type="ECO:0000259" key="4">
    <source>
        <dbReference type="PROSITE" id="PS50011"/>
    </source>
</evidence>
<accession>A0A4Z1TAJ0</accession>
<dbReference type="AlphaFoldDB" id="A0A4Z1TAJ0"/>
<comment type="caution">
    <text evidence="5">The sequence shown here is derived from an EMBL/GenBank/DDBJ whole genome shotgun (WGS) entry which is preliminary data.</text>
</comment>
<keyword evidence="5" id="KW-0808">Transferase</keyword>
<keyword evidence="1" id="KW-0547">Nucleotide-binding</keyword>
<feature type="compositionally biased region" description="Acidic residues" evidence="3">
    <location>
        <begin position="96"/>
        <end position="117"/>
    </location>
</feature>
<proteinExistence type="predicted"/>
<dbReference type="InterPro" id="IPR000719">
    <property type="entry name" value="Prot_kinase_dom"/>
</dbReference>
<keyword evidence="2" id="KW-0067">ATP-binding</keyword>
<dbReference type="Pfam" id="PF00069">
    <property type="entry name" value="Pkinase"/>
    <property type="match status" value="1"/>
</dbReference>
<feature type="compositionally biased region" description="Basic and acidic residues" evidence="3">
    <location>
        <begin position="162"/>
        <end position="171"/>
    </location>
</feature>
<dbReference type="InterPro" id="IPR008271">
    <property type="entry name" value="Ser/Thr_kinase_AS"/>
</dbReference>
<keyword evidence="5" id="KW-0418">Kinase</keyword>
<dbReference type="InterPro" id="IPR011009">
    <property type="entry name" value="Kinase-like_dom_sf"/>
</dbReference>
<feature type="compositionally biased region" description="Polar residues" evidence="3">
    <location>
        <begin position="151"/>
        <end position="161"/>
    </location>
</feature>
<dbReference type="GO" id="GO:0004672">
    <property type="term" value="F:protein kinase activity"/>
    <property type="evidence" value="ECO:0007669"/>
    <property type="project" value="InterPro"/>
</dbReference>